<keyword evidence="3" id="KW-1185">Reference proteome</keyword>
<dbReference type="Proteomes" id="UP000562682">
    <property type="component" value="Unassembled WGS sequence"/>
</dbReference>
<protein>
    <submittedName>
        <fullName evidence="2">Uncharacterized protein</fullName>
    </submittedName>
</protein>
<sequence length="397" mass="44986">MPSANASEDTSMANKDTRTGANKIPLGRLSEAASSGRVGAEARARNPFTPFSLSIGPRPRGQPQPQLPIFSSGDFPQAEARSRPSNNVNNGKNTTPQTPQDIRKRSFTTNEKCQAIEMCLALSEEYLAMPLALHHDQGPCWAKVLSEKLDRSLAAKMKTWKFLKECVEYWCLVRRALLREGRLPAVSQSQPELDTLIDSWNKVFAQRFCRMYRGYFESATASQLPIHSSVPSPMASSDQNALPEPKENVKGRKRKSVEPVPRVTPTHDSPHLGPGTPNDYDNRNLDNQPKRQRQLSPSRRLPMARTPARRSPSTQERQGRPADSFPRVQQYPDTWLGDRETHRRIQPRGFREGTVEFNNMSTRRQNQLIRTQNRTLLERLEELGPRSEEGPRMNPRS</sequence>
<evidence type="ECO:0000313" key="3">
    <source>
        <dbReference type="Proteomes" id="UP000562682"/>
    </source>
</evidence>
<feature type="compositionally biased region" description="Polar residues" evidence="1">
    <location>
        <begin position="227"/>
        <end position="240"/>
    </location>
</feature>
<evidence type="ECO:0000256" key="1">
    <source>
        <dbReference type="SAM" id="MobiDB-lite"/>
    </source>
</evidence>
<proteinExistence type="predicted"/>
<feature type="compositionally biased region" description="Polar residues" evidence="1">
    <location>
        <begin position="1"/>
        <end position="14"/>
    </location>
</feature>
<gene>
    <name evidence="2" type="ORF">FDENT_8305</name>
</gene>
<dbReference type="AlphaFoldDB" id="A0A8H5U450"/>
<reference evidence="2 3" key="1">
    <citation type="submission" date="2020-05" db="EMBL/GenBank/DDBJ databases">
        <title>Identification and distribution of gene clusters putatively required for synthesis of sphingolipid metabolism inhibitors in phylogenetically diverse species of the filamentous fungus Fusarium.</title>
        <authorList>
            <person name="Kim H.-S."/>
            <person name="Busman M."/>
            <person name="Brown D.W."/>
            <person name="Divon H."/>
            <person name="Uhlig S."/>
            <person name="Proctor R.H."/>
        </authorList>
    </citation>
    <scope>NUCLEOTIDE SEQUENCE [LARGE SCALE GENOMIC DNA]</scope>
    <source>
        <strain evidence="2 3">NRRL 25311</strain>
    </source>
</reference>
<accession>A0A8H5U450</accession>
<feature type="region of interest" description="Disordered" evidence="1">
    <location>
        <begin position="1"/>
        <end position="105"/>
    </location>
</feature>
<evidence type="ECO:0000313" key="2">
    <source>
        <dbReference type="EMBL" id="KAF5680967.1"/>
    </source>
</evidence>
<name>A0A8H5U450_9HYPO</name>
<organism evidence="2 3">
    <name type="scientific">Fusarium denticulatum</name>
    <dbReference type="NCBI Taxonomy" id="48507"/>
    <lineage>
        <taxon>Eukaryota</taxon>
        <taxon>Fungi</taxon>
        <taxon>Dikarya</taxon>
        <taxon>Ascomycota</taxon>
        <taxon>Pezizomycotina</taxon>
        <taxon>Sordariomycetes</taxon>
        <taxon>Hypocreomycetidae</taxon>
        <taxon>Hypocreales</taxon>
        <taxon>Nectriaceae</taxon>
        <taxon>Fusarium</taxon>
        <taxon>Fusarium fujikuroi species complex</taxon>
    </lineage>
</organism>
<feature type="region of interest" description="Disordered" evidence="1">
    <location>
        <begin position="227"/>
        <end position="344"/>
    </location>
</feature>
<dbReference type="EMBL" id="JAAOAK010000242">
    <property type="protein sequence ID" value="KAF5680967.1"/>
    <property type="molecule type" value="Genomic_DNA"/>
</dbReference>
<comment type="caution">
    <text evidence="2">The sequence shown here is derived from an EMBL/GenBank/DDBJ whole genome shotgun (WGS) entry which is preliminary data.</text>
</comment>
<feature type="compositionally biased region" description="Polar residues" evidence="1">
    <location>
        <begin position="83"/>
        <end position="100"/>
    </location>
</feature>